<sequence length="274" mass="29764">MYLVPISDTSGGGADYMGCGEVVHLRSSCPGKKETPDFTLAVGETTFEAARSWILDSGFSRHLASDVKWLVNLEMCNDRRTQPNGGPLAVTMKVSVILGVTSGGTERNAEHTDVYYAENVVLNLISYGELDRKGCSLTRKDGRRVVGAGDGYVVFDVELERNVLIVNGTVVRKDESATPVIVSALNDEAHGSGDTSTNVQRRTLSSFIADLNYDAVERLAKDPSTGKELTGRRRSKRKRSSKDTGEHSPIHRVSGVICSDLNGSMTPRDRLGNR</sequence>
<dbReference type="EMBL" id="NBNE01003509">
    <property type="protein sequence ID" value="OWZ07522.1"/>
    <property type="molecule type" value="Genomic_DNA"/>
</dbReference>
<dbReference type="OrthoDB" id="98675at2759"/>
<accession>A0A225VQA2</accession>
<gene>
    <name evidence="3" type="ORF">PHMEG_00020077</name>
</gene>
<feature type="domain" description="Retrovirus-related Pol polyprotein from transposon TNT 1-94-like beta-barrel" evidence="2">
    <location>
        <begin position="53"/>
        <end position="135"/>
    </location>
</feature>
<feature type="compositionally biased region" description="Basic and acidic residues" evidence="1">
    <location>
        <begin position="222"/>
        <end position="231"/>
    </location>
</feature>
<dbReference type="InterPro" id="IPR054722">
    <property type="entry name" value="PolX-like_BBD"/>
</dbReference>
<comment type="caution">
    <text evidence="3">The sequence shown here is derived from an EMBL/GenBank/DDBJ whole genome shotgun (WGS) entry which is preliminary data.</text>
</comment>
<name>A0A225VQA2_9STRA</name>
<evidence type="ECO:0000313" key="3">
    <source>
        <dbReference type="EMBL" id="OWZ07522.1"/>
    </source>
</evidence>
<keyword evidence="4" id="KW-1185">Reference proteome</keyword>
<evidence type="ECO:0000313" key="4">
    <source>
        <dbReference type="Proteomes" id="UP000198211"/>
    </source>
</evidence>
<evidence type="ECO:0000259" key="2">
    <source>
        <dbReference type="Pfam" id="PF22936"/>
    </source>
</evidence>
<feature type="region of interest" description="Disordered" evidence="1">
    <location>
        <begin position="222"/>
        <end position="274"/>
    </location>
</feature>
<dbReference type="AlphaFoldDB" id="A0A225VQA2"/>
<proteinExistence type="predicted"/>
<evidence type="ECO:0000256" key="1">
    <source>
        <dbReference type="SAM" id="MobiDB-lite"/>
    </source>
</evidence>
<organism evidence="3 4">
    <name type="scientific">Phytophthora megakarya</name>
    <dbReference type="NCBI Taxonomy" id="4795"/>
    <lineage>
        <taxon>Eukaryota</taxon>
        <taxon>Sar</taxon>
        <taxon>Stramenopiles</taxon>
        <taxon>Oomycota</taxon>
        <taxon>Peronosporomycetes</taxon>
        <taxon>Peronosporales</taxon>
        <taxon>Peronosporaceae</taxon>
        <taxon>Phytophthora</taxon>
    </lineage>
</organism>
<protein>
    <recommendedName>
        <fullName evidence="2">Retrovirus-related Pol polyprotein from transposon TNT 1-94-like beta-barrel domain-containing protein</fullName>
    </recommendedName>
</protein>
<dbReference type="Pfam" id="PF22936">
    <property type="entry name" value="Pol_BBD"/>
    <property type="match status" value="1"/>
</dbReference>
<dbReference type="Proteomes" id="UP000198211">
    <property type="component" value="Unassembled WGS sequence"/>
</dbReference>
<reference evidence="4" key="1">
    <citation type="submission" date="2017-03" db="EMBL/GenBank/DDBJ databases">
        <title>Phytopthora megakarya and P. palmivora, two closely related causual agents of cacao black pod achieved similar genome size and gene model numbers by different mechanisms.</title>
        <authorList>
            <person name="Ali S."/>
            <person name="Shao J."/>
            <person name="Larry D.J."/>
            <person name="Kronmiller B."/>
            <person name="Shen D."/>
            <person name="Strem M.D."/>
            <person name="Melnick R.L."/>
            <person name="Guiltinan M.J."/>
            <person name="Tyler B.M."/>
            <person name="Meinhardt L.W."/>
            <person name="Bailey B.A."/>
        </authorList>
    </citation>
    <scope>NUCLEOTIDE SEQUENCE [LARGE SCALE GENOMIC DNA]</scope>
    <source>
        <strain evidence="4">zdho120</strain>
    </source>
</reference>